<proteinExistence type="predicted"/>
<sequence>MSRLIAMLALGVCGGAALMTSANHALGSSAIGCARQTHIVMSSTPRAASAAADANAAMVVVGRRNALFTAGAALLAGLSSAEVAHASGGATAGKYTTIPIAKRRYFGRVKQGVYEFNNMEAVLTSGDVRSEGISNFFAQTIKTQSKRQKTNCRGGGDACVVKEEFSSRWEDMQLAMFLLGNAFRLDSGKPPEKVRQVKEAKVFFAEMEQLRKASQAGNRDAATMHYVAARDALNIFLNDVELPPTDDPVYFDAADETVPSLCQGSFCI</sequence>
<feature type="signal peptide" evidence="1">
    <location>
        <begin position="1"/>
        <end position="17"/>
    </location>
</feature>
<evidence type="ECO:0000313" key="2">
    <source>
        <dbReference type="EMBL" id="CAE0750475.1"/>
    </source>
</evidence>
<name>A0A7S4ETH5_CHRCT</name>
<protein>
    <submittedName>
        <fullName evidence="2">Uncharacterized protein</fullName>
    </submittedName>
</protein>
<gene>
    <name evidence="2" type="ORF">PCAR00345_LOCUS3060</name>
</gene>
<evidence type="ECO:0000256" key="1">
    <source>
        <dbReference type="SAM" id="SignalP"/>
    </source>
</evidence>
<keyword evidence="1" id="KW-0732">Signal</keyword>
<feature type="chain" id="PRO_5030621867" evidence="1">
    <location>
        <begin position="18"/>
        <end position="268"/>
    </location>
</feature>
<reference evidence="2" key="1">
    <citation type="submission" date="2021-01" db="EMBL/GenBank/DDBJ databases">
        <authorList>
            <person name="Corre E."/>
            <person name="Pelletier E."/>
            <person name="Niang G."/>
            <person name="Scheremetjew M."/>
            <person name="Finn R."/>
            <person name="Kale V."/>
            <person name="Holt S."/>
            <person name="Cochrane G."/>
            <person name="Meng A."/>
            <person name="Brown T."/>
            <person name="Cohen L."/>
        </authorList>
    </citation>
    <scope>NUCLEOTIDE SEQUENCE</scope>
    <source>
        <strain evidence="2">CCMP645</strain>
    </source>
</reference>
<accession>A0A7S4ETH5</accession>
<dbReference type="EMBL" id="HBIZ01005359">
    <property type="protein sequence ID" value="CAE0750475.1"/>
    <property type="molecule type" value="Transcribed_RNA"/>
</dbReference>
<dbReference type="PROSITE" id="PS51257">
    <property type="entry name" value="PROKAR_LIPOPROTEIN"/>
    <property type="match status" value="1"/>
</dbReference>
<dbReference type="AlphaFoldDB" id="A0A7S4ETH5"/>
<organism evidence="2">
    <name type="scientific">Chrysotila carterae</name>
    <name type="common">Marine alga</name>
    <name type="synonym">Syracosphaera carterae</name>
    <dbReference type="NCBI Taxonomy" id="13221"/>
    <lineage>
        <taxon>Eukaryota</taxon>
        <taxon>Haptista</taxon>
        <taxon>Haptophyta</taxon>
        <taxon>Prymnesiophyceae</taxon>
        <taxon>Isochrysidales</taxon>
        <taxon>Isochrysidaceae</taxon>
        <taxon>Chrysotila</taxon>
    </lineage>
</organism>